<accession>W3XQN5</accession>
<keyword evidence="2" id="KW-1185">Reference proteome</keyword>
<gene>
    <name evidence="1" type="ORF">PFICI_02093</name>
</gene>
<dbReference type="EMBL" id="KI912109">
    <property type="protein sequence ID" value="ETS88265.1"/>
    <property type="molecule type" value="Genomic_DNA"/>
</dbReference>
<organism evidence="1 2">
    <name type="scientific">Pestalotiopsis fici (strain W106-1 / CGMCC3.15140)</name>
    <dbReference type="NCBI Taxonomy" id="1229662"/>
    <lineage>
        <taxon>Eukaryota</taxon>
        <taxon>Fungi</taxon>
        <taxon>Dikarya</taxon>
        <taxon>Ascomycota</taxon>
        <taxon>Pezizomycotina</taxon>
        <taxon>Sordariomycetes</taxon>
        <taxon>Xylariomycetidae</taxon>
        <taxon>Amphisphaeriales</taxon>
        <taxon>Sporocadaceae</taxon>
        <taxon>Pestalotiopsis</taxon>
    </lineage>
</organism>
<dbReference type="KEGG" id="pfy:PFICI_02093"/>
<protein>
    <submittedName>
        <fullName evidence="1">Uncharacterized protein</fullName>
    </submittedName>
</protein>
<dbReference type="RefSeq" id="XP_007828865.1">
    <property type="nucleotide sequence ID" value="XM_007830674.1"/>
</dbReference>
<sequence>MIGAVKDQVHDKESTRYHPHDIEPWTPHSFWPVPEATEDSVLLLWATPEGPFPPMMDNAFFTTILRYISDITEKKVKMDIPQIMINQHESESCVIMFPGAWWLGPLRWWIPWKVQAFLSLLAAWQGKHGLMKEYVAPEDWRAYMEGKKLS</sequence>
<proteinExistence type="predicted"/>
<reference evidence="2" key="1">
    <citation type="journal article" date="2015" name="BMC Genomics">
        <title>Genomic and transcriptomic analysis of the endophytic fungus Pestalotiopsis fici reveals its lifestyle and high potential for synthesis of natural products.</title>
        <authorList>
            <person name="Wang X."/>
            <person name="Zhang X."/>
            <person name="Liu L."/>
            <person name="Xiang M."/>
            <person name="Wang W."/>
            <person name="Sun X."/>
            <person name="Che Y."/>
            <person name="Guo L."/>
            <person name="Liu G."/>
            <person name="Guo L."/>
            <person name="Wang C."/>
            <person name="Yin W.B."/>
            <person name="Stadler M."/>
            <person name="Zhang X."/>
            <person name="Liu X."/>
        </authorList>
    </citation>
    <scope>NUCLEOTIDE SEQUENCE [LARGE SCALE GENOMIC DNA]</scope>
    <source>
        <strain evidence="2">W106-1 / CGMCC3.15140</strain>
    </source>
</reference>
<dbReference type="OMA" id="IMINQHE"/>
<dbReference type="HOGENOM" id="CLU_1759338_0_0_1"/>
<name>W3XQN5_PESFW</name>
<dbReference type="AlphaFoldDB" id="W3XQN5"/>
<dbReference type="STRING" id="1229662.W3XQN5"/>
<evidence type="ECO:0000313" key="1">
    <source>
        <dbReference type="EMBL" id="ETS88265.1"/>
    </source>
</evidence>
<dbReference type="OrthoDB" id="9976870at2759"/>
<dbReference type="Proteomes" id="UP000030651">
    <property type="component" value="Unassembled WGS sequence"/>
</dbReference>
<dbReference type="InParanoid" id="W3XQN5"/>
<dbReference type="eggNOG" id="ENOG502SSU3">
    <property type="taxonomic scope" value="Eukaryota"/>
</dbReference>
<evidence type="ECO:0000313" key="2">
    <source>
        <dbReference type="Proteomes" id="UP000030651"/>
    </source>
</evidence>
<dbReference type="GeneID" id="19267106"/>